<dbReference type="KEGG" id="ovi:T265_08814"/>
<feature type="coiled-coil region" evidence="1">
    <location>
        <begin position="107"/>
        <end position="134"/>
    </location>
</feature>
<feature type="compositionally biased region" description="Polar residues" evidence="2">
    <location>
        <begin position="1"/>
        <end position="11"/>
    </location>
</feature>
<dbReference type="OrthoDB" id="6229575at2759"/>
<sequence>MLQSGPANSATEFHLSIDAKPNSTNNTYDSRASRSVVSPLHQTPIRAHNAKRSSWLGKTRLPTSLYARTIHYLLHECLRRNVLPPSTNHRPALDHPQAWALARQYGRRMVKLMIKDAHNRLKKYERELNGSKTNSLTKTSPQHLAELEAAIGRRVDNVKIKRRAAMEKKLGKLTRNNKHNNYDAWIKNLSGHQLSTAEQELLMKGLNFNKDYLAS</sequence>
<accession>A0A074ZIW4</accession>
<dbReference type="Proteomes" id="UP000054324">
    <property type="component" value="Unassembled WGS sequence"/>
</dbReference>
<organism evidence="3 4">
    <name type="scientific">Opisthorchis viverrini</name>
    <name type="common">Southeast Asian liver fluke</name>
    <dbReference type="NCBI Taxonomy" id="6198"/>
    <lineage>
        <taxon>Eukaryota</taxon>
        <taxon>Metazoa</taxon>
        <taxon>Spiralia</taxon>
        <taxon>Lophotrochozoa</taxon>
        <taxon>Platyhelminthes</taxon>
        <taxon>Trematoda</taxon>
        <taxon>Digenea</taxon>
        <taxon>Opisthorchiida</taxon>
        <taxon>Opisthorchiata</taxon>
        <taxon>Opisthorchiidae</taxon>
        <taxon>Opisthorchis</taxon>
    </lineage>
</organism>
<evidence type="ECO:0000313" key="4">
    <source>
        <dbReference type="Proteomes" id="UP000054324"/>
    </source>
</evidence>
<reference evidence="3 4" key="1">
    <citation type="submission" date="2013-11" db="EMBL/GenBank/DDBJ databases">
        <title>Opisthorchis viverrini - life in the bile duct.</title>
        <authorList>
            <person name="Young N.D."/>
            <person name="Nagarajan N."/>
            <person name="Lin S.J."/>
            <person name="Korhonen P.K."/>
            <person name="Jex A.R."/>
            <person name="Hall R.S."/>
            <person name="Safavi-Hemami H."/>
            <person name="Kaewkong W."/>
            <person name="Bertrand D."/>
            <person name="Gao S."/>
            <person name="Seet Q."/>
            <person name="Wongkham S."/>
            <person name="Teh B.T."/>
            <person name="Wongkham C."/>
            <person name="Intapan P.M."/>
            <person name="Maleewong W."/>
            <person name="Yang X."/>
            <person name="Hu M."/>
            <person name="Wang Z."/>
            <person name="Hofmann A."/>
            <person name="Sternberg P.W."/>
            <person name="Tan P."/>
            <person name="Wang J."/>
            <person name="Gasser R.B."/>
        </authorList>
    </citation>
    <scope>NUCLEOTIDE SEQUENCE [LARGE SCALE GENOMIC DNA]</scope>
</reference>
<protein>
    <submittedName>
        <fullName evidence="3">Uncharacterized protein</fullName>
    </submittedName>
</protein>
<feature type="region of interest" description="Disordered" evidence="2">
    <location>
        <begin position="1"/>
        <end position="44"/>
    </location>
</feature>
<dbReference type="EMBL" id="KL596857">
    <property type="protein sequence ID" value="KER23280.1"/>
    <property type="molecule type" value="Genomic_DNA"/>
</dbReference>
<evidence type="ECO:0000256" key="1">
    <source>
        <dbReference type="SAM" id="Coils"/>
    </source>
</evidence>
<keyword evidence="4" id="KW-1185">Reference proteome</keyword>
<feature type="compositionally biased region" description="Polar residues" evidence="2">
    <location>
        <begin position="21"/>
        <end position="36"/>
    </location>
</feature>
<dbReference type="CTD" id="20322993"/>
<evidence type="ECO:0000313" key="3">
    <source>
        <dbReference type="EMBL" id="KER23280.1"/>
    </source>
</evidence>
<dbReference type="GeneID" id="20322993"/>
<dbReference type="RefSeq" id="XP_009172985.1">
    <property type="nucleotide sequence ID" value="XM_009174721.1"/>
</dbReference>
<dbReference type="AlphaFoldDB" id="A0A074ZIW4"/>
<keyword evidence="1" id="KW-0175">Coiled coil</keyword>
<evidence type="ECO:0000256" key="2">
    <source>
        <dbReference type="SAM" id="MobiDB-lite"/>
    </source>
</evidence>
<proteinExistence type="predicted"/>
<name>A0A074ZIW4_OPIVI</name>
<gene>
    <name evidence="3" type="ORF">T265_08814</name>
</gene>